<dbReference type="EnsemblMetazoa" id="AFUN008885-RA">
    <property type="protein sequence ID" value="AFUN008885-PA"/>
    <property type="gene ID" value="AFUN008885"/>
</dbReference>
<feature type="compositionally biased region" description="Acidic residues" evidence="2">
    <location>
        <begin position="433"/>
        <end position="445"/>
    </location>
</feature>
<evidence type="ECO:0000313" key="3">
    <source>
        <dbReference type="EnsemblMetazoa" id="AFUN008885-PA"/>
    </source>
</evidence>
<evidence type="ECO:0000256" key="2">
    <source>
        <dbReference type="SAM" id="MobiDB-lite"/>
    </source>
</evidence>
<evidence type="ECO:0000256" key="1">
    <source>
        <dbReference type="ARBA" id="ARBA00007398"/>
    </source>
</evidence>
<accession>A0A182RRI9</accession>
<proteinExistence type="inferred from homology"/>
<dbReference type="VEuPathDB" id="VectorBase:AFUN2_004585"/>
<dbReference type="InterPro" id="IPR029060">
    <property type="entry name" value="PIN-like_dom_sf"/>
</dbReference>
<feature type="region of interest" description="Disordered" evidence="2">
    <location>
        <begin position="656"/>
        <end position="680"/>
    </location>
</feature>
<feature type="region of interest" description="Disordered" evidence="2">
    <location>
        <begin position="821"/>
        <end position="864"/>
    </location>
</feature>
<organism evidence="3">
    <name type="scientific">Anopheles funestus</name>
    <name type="common">African malaria mosquito</name>
    <dbReference type="NCBI Taxonomy" id="62324"/>
    <lineage>
        <taxon>Eukaryota</taxon>
        <taxon>Metazoa</taxon>
        <taxon>Ecdysozoa</taxon>
        <taxon>Arthropoda</taxon>
        <taxon>Hexapoda</taxon>
        <taxon>Insecta</taxon>
        <taxon>Pterygota</taxon>
        <taxon>Neoptera</taxon>
        <taxon>Endopterygota</taxon>
        <taxon>Diptera</taxon>
        <taxon>Nematocera</taxon>
        <taxon>Culicoidea</taxon>
        <taxon>Culicidae</taxon>
        <taxon>Anophelinae</taxon>
        <taxon>Anopheles</taxon>
    </lineage>
</organism>
<dbReference type="AlphaFoldDB" id="A0A182RRI9"/>
<comment type="similarity">
    <text evidence="1">Belongs to the asteroid family.</text>
</comment>
<name>A0A182RRI9_ANOFN</name>
<dbReference type="SUPFAM" id="SSF88723">
    <property type="entry name" value="PIN domain-like"/>
    <property type="match status" value="1"/>
</dbReference>
<feature type="compositionally biased region" description="Acidic residues" evidence="2">
    <location>
        <begin position="396"/>
        <end position="416"/>
    </location>
</feature>
<dbReference type="VEuPathDB" id="VectorBase:AFUN008885"/>
<feature type="compositionally biased region" description="Polar residues" evidence="2">
    <location>
        <begin position="656"/>
        <end position="670"/>
    </location>
</feature>
<dbReference type="Gene3D" id="3.40.50.1010">
    <property type="entry name" value="5'-nuclease"/>
    <property type="match status" value="1"/>
</dbReference>
<dbReference type="InterPro" id="IPR026832">
    <property type="entry name" value="Asteroid"/>
</dbReference>
<reference evidence="3" key="1">
    <citation type="submission" date="2020-05" db="UniProtKB">
        <authorList>
            <consortium name="EnsemblMetazoa"/>
        </authorList>
    </citation>
    <scope>IDENTIFICATION</scope>
    <source>
        <strain evidence="3">FUMOZ</strain>
    </source>
</reference>
<dbReference type="STRING" id="62324.A0A182RRI9"/>
<dbReference type="PANTHER" id="PTHR15665:SF1">
    <property type="entry name" value="PROTEIN ASTEROID HOMOLOG 1"/>
    <property type="match status" value="1"/>
</dbReference>
<dbReference type="PANTHER" id="PTHR15665">
    <property type="entry name" value="ASTEROID PROTEIN"/>
    <property type="match status" value="1"/>
</dbReference>
<protein>
    <submittedName>
        <fullName evidence="3">XPG_I_2 domain-containing protein</fullName>
    </submittedName>
</protein>
<feature type="region of interest" description="Disordered" evidence="2">
    <location>
        <begin position="392"/>
        <end position="459"/>
    </location>
</feature>
<feature type="compositionally biased region" description="Basic residues" evidence="2">
    <location>
        <begin position="821"/>
        <end position="838"/>
    </location>
</feature>
<sequence>MGVRGLTTYIGVNASVYLKPYELHDSKLVIDGDNLCLQLFKRSQNISVPLGGNYDVYYRIVVDFFEKLKLVNVTPYVLLDGGYESRKMSVIMGRMQQRIGKMKGFHLAAISVTTPLMLREVFVDALRASGVSFMRCPFEADDEVAILARKLNCPVLSYDSDFYIHDVQYIPFVTLSNKAYHKVSDKEGENFKIGVVQRKQPRKAKHHTDGIKYVAQYGDEDAIEVDEMETYTYLDCCLYTIDNLTGPHDRLNKEMIPLFAVLLGNDYIERSVLNPFYKVIKTGRVNRKINQHERRLKVVLKWLQNHTLQSATRAIIRHIKGEHKQIVYRQILTAMRGYNCEDCKALQFFGLQDSEAVRVPLDDEELERELQTQLGEVDTEAEQKEDFGVESLIISEDTDQQVEQEAISETDDDVDDQSLLNNSCEAESVKGEDENDPPLTEESDSGEQITDGQDPLVEPGLIRNKYTDRNWPEWFKELYSTAKVPRFLADLLHSNFFVNYPQIEDIRRPDANKISHPILQTIFAILKTSFKVKTTEFKYITRKVNSTGVKSVLLQDVCLPPGIAYDPANLPNVLLLQKLFEESGIEQWQDLFRTIKSVPSNLRLYFLAIIYWAKNCCSVNLAHVHALIICVLQLQIVDKALKSLNRNVEQFQQQNRSYLEQQRKTSQTNGAGKKDTKPSANEFNRTVYNKLTSGTSRAELILTYAELIQHFSLHQKSLGERKVPIESDTMHTLARFQSVCFNLYALIPLLGFPYENLLMHELYNSVFVYNMYEWIKARADLFEYERSAMFLYSPALLAGLRVMVEFVQKYVPELKDRKRAVKAKAKGKKRNQVTRQSKRTAQEQVKPANDWEKKEDTSESDDEAFVDTNNKFSQLLLAG</sequence>